<dbReference type="GO" id="GO:0016298">
    <property type="term" value="F:lipase activity"/>
    <property type="evidence" value="ECO:0000318"/>
    <property type="project" value="GO_Central"/>
</dbReference>
<dbReference type="PANTHER" id="PTHR45966:SF1">
    <property type="entry name" value="GDSL ESTERASE_LIPASE 1-RELATED"/>
    <property type="match status" value="1"/>
</dbReference>
<dbReference type="CDD" id="cd01837">
    <property type="entry name" value="SGNH_plant_lipase_like"/>
    <property type="match status" value="1"/>
</dbReference>
<evidence type="ECO:0000256" key="2">
    <source>
        <dbReference type="ARBA" id="ARBA00022729"/>
    </source>
</evidence>
<keyword evidence="2 3" id="KW-0732">Signal</keyword>
<dbReference type="InterPro" id="IPR035669">
    <property type="entry name" value="SGNH_plant_lipase-like"/>
</dbReference>
<feature type="chain" id="PRO_5012948694" description="GDSL esterase/lipase 1-like" evidence="3">
    <location>
        <begin position="26"/>
        <end position="362"/>
    </location>
</feature>
<dbReference type="GO" id="GO:0006629">
    <property type="term" value="P:lipid metabolic process"/>
    <property type="evidence" value="ECO:0007669"/>
    <property type="project" value="InterPro"/>
</dbReference>
<comment type="similarity">
    <text evidence="1">Belongs to the 'GDSL' lipolytic enzyme family.</text>
</comment>
<dbReference type="InterPro" id="IPR001087">
    <property type="entry name" value="GDSL"/>
</dbReference>
<dbReference type="AlphaFoldDB" id="A0A2C9W452"/>
<evidence type="ECO:0000256" key="3">
    <source>
        <dbReference type="SAM" id="SignalP"/>
    </source>
</evidence>
<dbReference type="PROSITE" id="PS01098">
    <property type="entry name" value="LIPASE_GDSL_SER"/>
    <property type="match status" value="1"/>
</dbReference>
<dbReference type="EMBL" id="CM004390">
    <property type="protein sequence ID" value="OAY53263.1"/>
    <property type="molecule type" value="Genomic_DNA"/>
</dbReference>
<name>A0A2C9W452_MANES</name>
<dbReference type="STRING" id="3983.A0A2C9W452"/>
<proteinExistence type="inferred from homology"/>
<dbReference type="SUPFAM" id="SSF52266">
    <property type="entry name" value="SGNH hydrolase"/>
    <property type="match status" value="1"/>
</dbReference>
<dbReference type="InterPro" id="IPR044552">
    <property type="entry name" value="GLIP1-5/GLL25"/>
</dbReference>
<dbReference type="Gramene" id="Manes.04G149600.1.v8.1">
    <property type="protein sequence ID" value="Manes.04G149600.1.v8.1.CDS"/>
    <property type="gene ID" value="Manes.04G149600.v8.1"/>
</dbReference>
<dbReference type="InterPro" id="IPR008265">
    <property type="entry name" value="Lipase_GDSL_AS"/>
</dbReference>
<dbReference type="Proteomes" id="UP000091857">
    <property type="component" value="Chromosome 4"/>
</dbReference>
<dbReference type="OrthoDB" id="1600564at2759"/>
<evidence type="ECO:0008006" key="6">
    <source>
        <dbReference type="Google" id="ProtNLM"/>
    </source>
</evidence>
<organism evidence="4 5">
    <name type="scientific">Manihot esculenta</name>
    <name type="common">Cassava</name>
    <name type="synonym">Jatropha manihot</name>
    <dbReference type="NCBI Taxonomy" id="3983"/>
    <lineage>
        <taxon>Eukaryota</taxon>
        <taxon>Viridiplantae</taxon>
        <taxon>Streptophyta</taxon>
        <taxon>Embryophyta</taxon>
        <taxon>Tracheophyta</taxon>
        <taxon>Spermatophyta</taxon>
        <taxon>Magnoliopsida</taxon>
        <taxon>eudicotyledons</taxon>
        <taxon>Gunneridae</taxon>
        <taxon>Pentapetalae</taxon>
        <taxon>rosids</taxon>
        <taxon>fabids</taxon>
        <taxon>Malpighiales</taxon>
        <taxon>Euphorbiaceae</taxon>
        <taxon>Crotonoideae</taxon>
        <taxon>Manihoteae</taxon>
        <taxon>Manihot</taxon>
    </lineage>
</organism>
<keyword evidence="5" id="KW-1185">Reference proteome</keyword>
<feature type="signal peptide" evidence="3">
    <location>
        <begin position="1"/>
        <end position="25"/>
    </location>
</feature>
<evidence type="ECO:0000256" key="1">
    <source>
        <dbReference type="ARBA" id="ARBA00008668"/>
    </source>
</evidence>
<dbReference type="PANTHER" id="PTHR45966">
    <property type="entry name" value="GDSL-LIKE LIPASE/ACYLHYDROLASE"/>
    <property type="match status" value="1"/>
</dbReference>
<protein>
    <recommendedName>
        <fullName evidence="6">GDSL esterase/lipase 1-like</fullName>
    </recommendedName>
</protein>
<dbReference type="Pfam" id="PF00657">
    <property type="entry name" value="Lipase_GDSL"/>
    <property type="match status" value="1"/>
</dbReference>
<dbReference type="Gene3D" id="3.40.50.1110">
    <property type="entry name" value="SGNH hydrolase"/>
    <property type="match status" value="1"/>
</dbReference>
<sequence>MEIMLRSHIILVFCATLLIPNNCQTDIRSPKDHVSLFIFGDSLFDAGNNNYLKHAAFRSNFFPYGQTFFKHPTGRFSDGRLISDFIAEYLKLPLLPPYLQPGNQNYTHGVNFASAGAGVLAETRQGLVIDLNTQLIYFKDVEKKLRQQLGNEATYKLISKALYLLSVGGNDYFAMLTSNSTVFLSFSKEDFVGIVIGNLTTVIKEIYKKGGRRFGFTKVGPYGCAPAGRVLNGSGGCLEQATALIKLHNKALPKVLEDLKGELKGFDYSVLDFYTALSKRMDQPSKYGFKVGKVACCGSGPFRGILKCGQRNEYELCDDTTEHVFFDSAHLTDKAHNQLAKLMWSGSTDVTSPCNLNTLLMA</sequence>
<evidence type="ECO:0000313" key="5">
    <source>
        <dbReference type="Proteomes" id="UP000091857"/>
    </source>
</evidence>
<comment type="caution">
    <text evidence="4">The sequence shown here is derived from an EMBL/GenBank/DDBJ whole genome shotgun (WGS) entry which is preliminary data.</text>
</comment>
<accession>A0A2C9W452</accession>
<reference evidence="5" key="1">
    <citation type="journal article" date="2016" name="Nat. Biotechnol.">
        <title>Sequencing wild and cultivated cassava and related species reveals extensive interspecific hybridization and genetic diversity.</title>
        <authorList>
            <person name="Bredeson J.V."/>
            <person name="Lyons J.B."/>
            <person name="Prochnik S.E."/>
            <person name="Wu G.A."/>
            <person name="Ha C.M."/>
            <person name="Edsinger-Gonzales E."/>
            <person name="Grimwood J."/>
            <person name="Schmutz J."/>
            <person name="Rabbi I.Y."/>
            <person name="Egesi C."/>
            <person name="Nauluvula P."/>
            <person name="Lebot V."/>
            <person name="Ndunguru J."/>
            <person name="Mkamilo G."/>
            <person name="Bart R.S."/>
            <person name="Setter T.L."/>
            <person name="Gleadow R.M."/>
            <person name="Kulakow P."/>
            <person name="Ferguson M.E."/>
            <person name="Rounsley S."/>
            <person name="Rokhsar D.S."/>
        </authorList>
    </citation>
    <scope>NUCLEOTIDE SEQUENCE [LARGE SCALE GENOMIC DNA]</scope>
    <source>
        <strain evidence="5">cv. AM560-2</strain>
    </source>
</reference>
<dbReference type="InterPro" id="IPR036514">
    <property type="entry name" value="SGNH_hydro_sf"/>
</dbReference>
<evidence type="ECO:0000313" key="4">
    <source>
        <dbReference type="EMBL" id="OAY53263.1"/>
    </source>
</evidence>
<gene>
    <name evidence="4" type="ORF">MANES_04G149600v8</name>
</gene>